<feature type="region of interest" description="Disordered" evidence="2">
    <location>
        <begin position="732"/>
        <end position="759"/>
    </location>
</feature>
<comment type="caution">
    <text evidence="5">The sequence shown here is derived from an EMBL/GenBank/DDBJ whole genome shotgun (WGS) entry which is preliminary data.</text>
</comment>
<proteinExistence type="predicted"/>
<dbReference type="InterPro" id="IPR050982">
    <property type="entry name" value="Auxin_biosynth/cation_transpt"/>
</dbReference>
<dbReference type="PANTHER" id="PTHR43539">
    <property type="entry name" value="FLAVIN-BINDING MONOOXYGENASE-LIKE PROTEIN (AFU_ORTHOLOGUE AFUA_4G09220)"/>
    <property type="match status" value="1"/>
</dbReference>
<feature type="chain" id="PRO_5046924660" description="FAD/NAD(P)-binding domain-containing protein" evidence="3">
    <location>
        <begin position="24"/>
        <end position="789"/>
    </location>
</feature>
<organism evidence="5 6">
    <name type="scientific">Prorocentrum cordatum</name>
    <dbReference type="NCBI Taxonomy" id="2364126"/>
    <lineage>
        <taxon>Eukaryota</taxon>
        <taxon>Sar</taxon>
        <taxon>Alveolata</taxon>
        <taxon>Dinophyceae</taxon>
        <taxon>Prorocentrales</taxon>
        <taxon>Prorocentraceae</taxon>
        <taxon>Prorocentrum</taxon>
    </lineage>
</organism>
<gene>
    <name evidence="5" type="ORF">PCOR1329_LOCUS7387</name>
</gene>
<evidence type="ECO:0000259" key="4">
    <source>
        <dbReference type="Pfam" id="PF07992"/>
    </source>
</evidence>
<dbReference type="SUPFAM" id="SSF51905">
    <property type="entry name" value="FAD/NAD(P)-binding domain"/>
    <property type="match status" value="1"/>
</dbReference>
<evidence type="ECO:0000256" key="3">
    <source>
        <dbReference type="SAM" id="SignalP"/>
    </source>
</evidence>
<keyword evidence="6" id="KW-1185">Reference proteome</keyword>
<dbReference type="Proteomes" id="UP001189429">
    <property type="component" value="Unassembled WGS sequence"/>
</dbReference>
<dbReference type="Pfam" id="PF07992">
    <property type="entry name" value="Pyr_redox_2"/>
    <property type="match status" value="1"/>
</dbReference>
<dbReference type="PANTHER" id="PTHR43539:SF23">
    <property type="entry name" value="FAD-DEPENDENT OXIDOREDUCTASE DOMAIN-CONTAINING PROTEIN 2"/>
    <property type="match status" value="1"/>
</dbReference>
<sequence>MPAARPSACAVALWMALAGATLASAPPREHHAYCIIGAGPAGLQLGHFLKHAGRDYAVFERSARAGSFFRRYPRHRGLISLNKRRVREGRSAEFALRHDWNSLLDVRAGANRTQPVTERSRDLFPRADVLAEYLVEFSEEQAQQIRYNTTVVRVRRDEDRSGFVLSLALGAAADGNWPPTSSGPDGGEVGCGEVVIATGLWRPRGAKSRIDGAKHLMGYEQLPEIGEAFEGKSVVILGLGNAAMETAQELQKYAAETHLYARSRPLPGTKEKGVRFAYETHYVGDIRAGRTTILDTYLLKSLDTFDYNMFEGATRLVVIPCHASRLCIWQVQEGDCADDRCREAHHAGGQDLSYWVDIARFPANSSLSWQARRLMLEHSAEEVAQWVLEPTTLPEGPLGEPMTVPWEQALATRAKMGIDEEVFETDWEEFRVTTFLLREKPALVDALATLRSEHSLEPVRNPMDHVIRCFGWAMDTSIFDASVPVSTSHAGKYPEITAGWEVRGVPGLYVAGTLTHSLDFRRSAGGFVHGFRYSARALFRLLEEKNHGVAWPSTLIPLDVPTADAGPCAGLDELVLKLRSRINEASGPYQMFQALGDMVVFERHAESGQWTARYMEEVPLDLFEERYHNHSRLTWVFRYAEGFYGKKVLGADRVGATVPEFAEMSNFLHPHLSFKLAGEDEASRNHWLTEDIFTHWEASSYFAPLARFVARTVAAATGIAAFREDGAFSAVPRAGARPDAGRQTAPPTAGEDLPSEPADVERELAALRARQQLLASHLRALRDGGSKEL</sequence>
<keyword evidence="1" id="KW-0560">Oxidoreductase</keyword>
<dbReference type="EMBL" id="CAUYUJ010002002">
    <property type="protein sequence ID" value="CAK0798717.1"/>
    <property type="molecule type" value="Genomic_DNA"/>
</dbReference>
<reference evidence="5" key="1">
    <citation type="submission" date="2023-10" db="EMBL/GenBank/DDBJ databases">
        <authorList>
            <person name="Chen Y."/>
            <person name="Shah S."/>
            <person name="Dougan E. K."/>
            <person name="Thang M."/>
            <person name="Chan C."/>
        </authorList>
    </citation>
    <scope>NUCLEOTIDE SEQUENCE [LARGE SCALE GENOMIC DNA]</scope>
</reference>
<feature type="domain" description="FAD/NAD(P)-binding" evidence="4">
    <location>
        <begin position="33"/>
        <end position="271"/>
    </location>
</feature>
<evidence type="ECO:0000256" key="1">
    <source>
        <dbReference type="ARBA" id="ARBA00023002"/>
    </source>
</evidence>
<protein>
    <recommendedName>
        <fullName evidence="4">FAD/NAD(P)-binding domain-containing protein</fullName>
    </recommendedName>
</protein>
<keyword evidence="3" id="KW-0732">Signal</keyword>
<evidence type="ECO:0000313" key="6">
    <source>
        <dbReference type="Proteomes" id="UP001189429"/>
    </source>
</evidence>
<dbReference type="InterPro" id="IPR036188">
    <property type="entry name" value="FAD/NAD-bd_sf"/>
</dbReference>
<dbReference type="Gene3D" id="3.50.50.60">
    <property type="entry name" value="FAD/NAD(P)-binding domain"/>
    <property type="match status" value="2"/>
</dbReference>
<accession>A0ABN9Q2Y8</accession>
<evidence type="ECO:0000256" key="2">
    <source>
        <dbReference type="SAM" id="MobiDB-lite"/>
    </source>
</evidence>
<feature type="signal peptide" evidence="3">
    <location>
        <begin position="1"/>
        <end position="23"/>
    </location>
</feature>
<name>A0ABN9Q2Y8_9DINO</name>
<dbReference type="InterPro" id="IPR023753">
    <property type="entry name" value="FAD/NAD-binding_dom"/>
</dbReference>
<evidence type="ECO:0000313" key="5">
    <source>
        <dbReference type="EMBL" id="CAK0798717.1"/>
    </source>
</evidence>